<comment type="caution">
    <text evidence="2">The sequence shown here is derived from an EMBL/GenBank/DDBJ whole genome shotgun (WGS) entry which is preliminary data.</text>
</comment>
<dbReference type="RefSeq" id="WP_306411762.1">
    <property type="nucleotide sequence ID" value="NZ_JANFPI010000004.1"/>
</dbReference>
<reference evidence="2" key="1">
    <citation type="submission" date="2022-07" db="EMBL/GenBank/DDBJ databases">
        <title>Ectorhizobium quercum gen.nov., sp. nov.</title>
        <authorList>
            <person name="Ma T."/>
            <person name="Li Y."/>
        </authorList>
    </citation>
    <scope>NUCLEOTIDE SEQUENCE</scope>
    <source>
        <strain evidence="2">BDR2-2</strain>
    </source>
</reference>
<gene>
    <name evidence="2" type="ORF">NOF55_12745</name>
</gene>
<evidence type="ECO:0000313" key="2">
    <source>
        <dbReference type="EMBL" id="MCX8997971.1"/>
    </source>
</evidence>
<protein>
    <recommendedName>
        <fullName evidence="4">Fenitrothion hydrolase</fullName>
    </recommendedName>
</protein>
<feature type="transmembrane region" description="Helical" evidence="1">
    <location>
        <begin position="320"/>
        <end position="342"/>
    </location>
</feature>
<sequence length="444" mass="47616">MMLLPVGYYMTGGALAVLLSFLLLAAVPGRWLAGKGVPALAFAPAVTVPKAPVSLLALAVLAVCVVSGFVSTGDPLTNPLPLVIWTGWWVGFTLAQAVFGNLWPWFNPWSGLLALMRRVSGGDVGLRPLVALPVRLGYGLAILQFAVFAWFELVSIAPEDPPRLAQAVLLYWAVNLAAMIVFGEAEWTKRGEPFSVFFRMIGLFAPFFTMRTPQGPKLALTWPGLRCREADPMPVSGTLLILLTLGTASFDGFSETFTWFDLIGRNPLEFAGRSSVTLPNSLGLYAAAAMLGLLFYGAVAAGAALAGGSLSDVQPLAGRLIYSIIPISIAFHGAHYLTMLLINGQYLAAMLSDPFLRGWDLFGTAHWHVTTSFLQHLEGVRMIWIAQTAVIVTGHVVGILVAHMIALDYFGKAGAAARSQLFLAAAMVFYTVFGLWLLSTPSIG</sequence>
<feature type="transmembrane region" description="Helical" evidence="1">
    <location>
        <begin position="82"/>
        <end position="106"/>
    </location>
</feature>
<organism evidence="2 3">
    <name type="scientific">Ectorhizobium quercum</name>
    <dbReference type="NCBI Taxonomy" id="2965071"/>
    <lineage>
        <taxon>Bacteria</taxon>
        <taxon>Pseudomonadati</taxon>
        <taxon>Pseudomonadota</taxon>
        <taxon>Alphaproteobacteria</taxon>
        <taxon>Hyphomicrobiales</taxon>
        <taxon>Rhizobiaceae</taxon>
        <taxon>Ectorhizobium</taxon>
    </lineage>
</organism>
<evidence type="ECO:0000256" key="1">
    <source>
        <dbReference type="SAM" id="Phobius"/>
    </source>
</evidence>
<feature type="transmembrane region" description="Helical" evidence="1">
    <location>
        <begin position="136"/>
        <end position="157"/>
    </location>
</feature>
<evidence type="ECO:0000313" key="3">
    <source>
        <dbReference type="Proteomes" id="UP001208771"/>
    </source>
</evidence>
<keyword evidence="1" id="KW-0812">Transmembrane</keyword>
<accession>A0AAE3N0P0</accession>
<dbReference type="EMBL" id="JANFPI010000004">
    <property type="protein sequence ID" value="MCX8997971.1"/>
    <property type="molecule type" value="Genomic_DNA"/>
</dbReference>
<keyword evidence="1" id="KW-0472">Membrane</keyword>
<feature type="transmembrane region" description="Helical" evidence="1">
    <location>
        <begin position="194"/>
        <end position="212"/>
    </location>
</feature>
<proteinExistence type="predicted"/>
<feature type="transmembrane region" description="Helical" evidence="1">
    <location>
        <begin position="421"/>
        <end position="439"/>
    </location>
</feature>
<name>A0AAE3N0P0_9HYPH</name>
<feature type="transmembrane region" description="Helical" evidence="1">
    <location>
        <begin position="164"/>
        <end position="182"/>
    </location>
</feature>
<keyword evidence="1" id="KW-1133">Transmembrane helix</keyword>
<dbReference type="AlphaFoldDB" id="A0AAE3N0P0"/>
<feature type="transmembrane region" description="Helical" evidence="1">
    <location>
        <begin position="382"/>
        <end position="409"/>
    </location>
</feature>
<feature type="transmembrane region" description="Helical" evidence="1">
    <location>
        <begin position="282"/>
        <end position="308"/>
    </location>
</feature>
<keyword evidence="3" id="KW-1185">Reference proteome</keyword>
<dbReference type="Proteomes" id="UP001208771">
    <property type="component" value="Unassembled WGS sequence"/>
</dbReference>
<feature type="transmembrane region" description="Helical" evidence="1">
    <location>
        <begin position="53"/>
        <end position="70"/>
    </location>
</feature>
<evidence type="ECO:0008006" key="4">
    <source>
        <dbReference type="Google" id="ProtNLM"/>
    </source>
</evidence>